<dbReference type="Gene3D" id="3.40.50.1820">
    <property type="entry name" value="alpha/beta hydrolase"/>
    <property type="match status" value="1"/>
</dbReference>
<dbReference type="AlphaFoldDB" id="A0A2Z3I0T8"/>
<dbReference type="EMBL" id="CP029479">
    <property type="protein sequence ID" value="AWM77024.1"/>
    <property type="molecule type" value="Genomic_DNA"/>
</dbReference>
<dbReference type="KEGG" id="phb:HYN04_04190"/>
<gene>
    <name evidence="2" type="ORF">HYN04_04190</name>
</gene>
<evidence type="ECO:0000313" key="2">
    <source>
        <dbReference type="EMBL" id="AWM77024.1"/>
    </source>
</evidence>
<keyword evidence="2" id="KW-0378">Hydrolase</keyword>
<dbReference type="Pfam" id="PF00561">
    <property type="entry name" value="Abhydrolase_1"/>
    <property type="match status" value="1"/>
</dbReference>
<feature type="domain" description="AB hydrolase-1" evidence="1">
    <location>
        <begin position="23"/>
        <end position="277"/>
    </location>
</feature>
<organism evidence="2 3">
    <name type="scientific">Phenylobacterium parvum</name>
    <dbReference type="NCBI Taxonomy" id="2201350"/>
    <lineage>
        <taxon>Bacteria</taxon>
        <taxon>Pseudomonadati</taxon>
        <taxon>Pseudomonadota</taxon>
        <taxon>Alphaproteobacteria</taxon>
        <taxon>Caulobacterales</taxon>
        <taxon>Caulobacteraceae</taxon>
        <taxon>Phenylobacterium</taxon>
    </lineage>
</organism>
<dbReference type="GO" id="GO:0046503">
    <property type="term" value="P:glycerolipid catabolic process"/>
    <property type="evidence" value="ECO:0007669"/>
    <property type="project" value="TreeGrafter"/>
</dbReference>
<evidence type="ECO:0000313" key="3">
    <source>
        <dbReference type="Proteomes" id="UP000247763"/>
    </source>
</evidence>
<dbReference type="PANTHER" id="PTHR43433">
    <property type="entry name" value="HYDROLASE, ALPHA/BETA FOLD FAMILY PROTEIN"/>
    <property type="match status" value="1"/>
</dbReference>
<name>A0A2Z3I0T8_9CAUL</name>
<keyword evidence="3" id="KW-1185">Reference proteome</keyword>
<dbReference type="InterPro" id="IPR000073">
    <property type="entry name" value="AB_hydrolase_1"/>
</dbReference>
<dbReference type="InterPro" id="IPR029058">
    <property type="entry name" value="AB_hydrolase_fold"/>
</dbReference>
<dbReference type="RefSeq" id="WP_110449593.1">
    <property type="nucleotide sequence ID" value="NZ_CP029479.1"/>
</dbReference>
<dbReference type="PANTHER" id="PTHR43433:SF5">
    <property type="entry name" value="AB HYDROLASE-1 DOMAIN-CONTAINING PROTEIN"/>
    <property type="match status" value="1"/>
</dbReference>
<dbReference type="Proteomes" id="UP000247763">
    <property type="component" value="Chromosome"/>
</dbReference>
<dbReference type="OrthoDB" id="9798888at2"/>
<reference evidence="3" key="1">
    <citation type="submission" date="2018-05" db="EMBL/GenBank/DDBJ databases">
        <title>Genome sequencing of Phenylobacterium sp. HYN0004.</title>
        <authorList>
            <person name="Yi H."/>
            <person name="Baek C."/>
        </authorList>
    </citation>
    <scope>NUCLEOTIDE SEQUENCE [LARGE SCALE GENOMIC DNA]</scope>
    <source>
        <strain evidence="3">HYN0004</strain>
    </source>
</reference>
<dbReference type="GO" id="GO:0004806">
    <property type="term" value="F:triacylglycerol lipase activity"/>
    <property type="evidence" value="ECO:0007669"/>
    <property type="project" value="TreeGrafter"/>
</dbReference>
<proteinExistence type="predicted"/>
<accession>A0A2Z3I0T8</accession>
<protein>
    <submittedName>
        <fullName evidence="2">Alpha/beta hydrolase</fullName>
    </submittedName>
</protein>
<sequence>MARLTANGIGIEYDIHGPEGGEPIVLVMGLGAQMIRWSMDMVGDLARRGYRVVRFDNRDVGLSHRFEDAPPPSIGDVATAVREGRRPDAPYFLSDMAADAAGVIEGLGLGSAHVVGASMGGMIVQMLAAEHPHRVRSLTSIMSTTGNPTLPPAKPEAVAFLVNRGPDPHQELDAFLEHGLKSARVMAGPAGLYDEAAERAGIEASFRRAYYPVGFLRQYAAILGSGDRREALRRITAPTVVIHGADDPLVPVEGGHDTAACIPGAEMHVLDGMGHNIPAPLVPTVCDLIERAVRRAA</sequence>
<dbReference type="InterPro" id="IPR050471">
    <property type="entry name" value="AB_hydrolase"/>
</dbReference>
<dbReference type="SUPFAM" id="SSF53474">
    <property type="entry name" value="alpha/beta-Hydrolases"/>
    <property type="match status" value="1"/>
</dbReference>
<evidence type="ECO:0000259" key="1">
    <source>
        <dbReference type="Pfam" id="PF00561"/>
    </source>
</evidence>